<dbReference type="RefSeq" id="WP_184838590.1">
    <property type="nucleotide sequence ID" value="NZ_JACHMN010000002.1"/>
</dbReference>
<dbReference type="PIRSF" id="PIRSF000126">
    <property type="entry name" value="11-beta-HSD1"/>
    <property type="match status" value="1"/>
</dbReference>
<reference evidence="5 6" key="1">
    <citation type="submission" date="2020-08" db="EMBL/GenBank/DDBJ databases">
        <title>Sequencing the genomes of 1000 actinobacteria strains.</title>
        <authorList>
            <person name="Klenk H.-P."/>
        </authorList>
    </citation>
    <scope>NUCLEOTIDE SEQUENCE [LARGE SCALE GENOMIC DNA]</scope>
    <source>
        <strain evidence="5 6">DSM 45362</strain>
    </source>
</reference>
<comment type="caution">
    <text evidence="5">The sequence shown here is derived from an EMBL/GenBank/DDBJ whole genome shotgun (WGS) entry which is preliminary data.</text>
</comment>
<dbReference type="Gene3D" id="3.40.50.720">
    <property type="entry name" value="NAD(P)-binding Rossmann-like Domain"/>
    <property type="match status" value="1"/>
</dbReference>
<feature type="domain" description="Ketoreductase" evidence="4">
    <location>
        <begin position="7"/>
        <end position="189"/>
    </location>
</feature>
<dbReference type="PRINTS" id="PR00080">
    <property type="entry name" value="SDRFAMILY"/>
</dbReference>
<dbReference type="GO" id="GO:0016020">
    <property type="term" value="C:membrane"/>
    <property type="evidence" value="ECO:0007669"/>
    <property type="project" value="TreeGrafter"/>
</dbReference>
<evidence type="ECO:0000313" key="6">
    <source>
        <dbReference type="Proteomes" id="UP000587527"/>
    </source>
</evidence>
<dbReference type="SMART" id="SM00822">
    <property type="entry name" value="PKS_KR"/>
    <property type="match status" value="1"/>
</dbReference>
<evidence type="ECO:0000313" key="5">
    <source>
        <dbReference type="EMBL" id="MBB5870895.1"/>
    </source>
</evidence>
<accession>A0A841BT64</accession>
<evidence type="ECO:0000256" key="2">
    <source>
        <dbReference type="ARBA" id="ARBA00023002"/>
    </source>
</evidence>
<dbReference type="SUPFAM" id="SSF51735">
    <property type="entry name" value="NAD(P)-binding Rossmann-fold domains"/>
    <property type="match status" value="1"/>
</dbReference>
<keyword evidence="2" id="KW-0560">Oxidoreductase</keyword>
<gene>
    <name evidence="5" type="ORF">F4553_004274</name>
</gene>
<protein>
    <submittedName>
        <fullName evidence="5">Short-subunit dehydrogenase</fullName>
    </submittedName>
</protein>
<dbReference type="Proteomes" id="UP000587527">
    <property type="component" value="Unassembled WGS sequence"/>
</dbReference>
<dbReference type="EMBL" id="JACHMN010000002">
    <property type="protein sequence ID" value="MBB5870895.1"/>
    <property type="molecule type" value="Genomic_DNA"/>
</dbReference>
<dbReference type="GO" id="GO:0016491">
    <property type="term" value="F:oxidoreductase activity"/>
    <property type="evidence" value="ECO:0007669"/>
    <property type="project" value="UniProtKB-KW"/>
</dbReference>
<organism evidence="5 6">
    <name type="scientific">Allocatelliglobosispora scoriae</name>
    <dbReference type="NCBI Taxonomy" id="643052"/>
    <lineage>
        <taxon>Bacteria</taxon>
        <taxon>Bacillati</taxon>
        <taxon>Actinomycetota</taxon>
        <taxon>Actinomycetes</taxon>
        <taxon>Micromonosporales</taxon>
        <taxon>Micromonosporaceae</taxon>
        <taxon>Allocatelliglobosispora</taxon>
    </lineage>
</organism>
<dbReference type="AlphaFoldDB" id="A0A841BT64"/>
<dbReference type="PRINTS" id="PR00081">
    <property type="entry name" value="GDHRDH"/>
</dbReference>
<dbReference type="Pfam" id="PF00106">
    <property type="entry name" value="adh_short"/>
    <property type="match status" value="1"/>
</dbReference>
<keyword evidence="6" id="KW-1185">Reference proteome</keyword>
<comment type="similarity">
    <text evidence="1 3">Belongs to the short-chain dehydrogenases/reductases (SDR) family.</text>
</comment>
<evidence type="ECO:0000259" key="4">
    <source>
        <dbReference type="SMART" id="SM00822"/>
    </source>
</evidence>
<dbReference type="InterPro" id="IPR036291">
    <property type="entry name" value="NAD(P)-bd_dom_sf"/>
</dbReference>
<dbReference type="CDD" id="cd05233">
    <property type="entry name" value="SDR_c"/>
    <property type="match status" value="1"/>
</dbReference>
<evidence type="ECO:0000256" key="3">
    <source>
        <dbReference type="RuleBase" id="RU000363"/>
    </source>
</evidence>
<name>A0A841BT64_9ACTN</name>
<sequence>MAPSNPGTALITGATAGIGATFAHHLARAGQDLVLVARDGERLDAVAAELTGRHSIKATTLVADLTTDEGLAAVERVLREQRIDLLVNNAGLSLNKSFLRSTLEEEMQLMRLNVLAVLHLTDAALPAMLARGSGEIINVSSVSGFAATMPGSTYPASKAWVTSFSEAVGMASRSRGVRVMALCPGFTRTEFHQRAGISTGKMPDFLWLQADDVVEAALRDLRKGKLVSVPSVRYKVAVTALKLTPRSLLHRFSARGASRLGRTVGDSQ</sequence>
<dbReference type="InterPro" id="IPR002347">
    <property type="entry name" value="SDR_fam"/>
</dbReference>
<evidence type="ECO:0000256" key="1">
    <source>
        <dbReference type="ARBA" id="ARBA00006484"/>
    </source>
</evidence>
<dbReference type="InterPro" id="IPR057326">
    <property type="entry name" value="KR_dom"/>
</dbReference>
<dbReference type="PANTHER" id="PTHR44196">
    <property type="entry name" value="DEHYDROGENASE/REDUCTASE SDR FAMILY MEMBER 7B"/>
    <property type="match status" value="1"/>
</dbReference>
<proteinExistence type="inferred from homology"/>
<dbReference type="PANTHER" id="PTHR44196:SF2">
    <property type="entry name" value="SHORT-CHAIN DEHYDROGENASE-RELATED"/>
    <property type="match status" value="1"/>
</dbReference>